<dbReference type="eggNOG" id="KOG3962">
    <property type="taxonomic scope" value="Eukaryota"/>
</dbReference>
<comment type="similarity">
    <text evidence="2">Belongs to the FRG1 family.</text>
</comment>
<dbReference type="RefSeq" id="XP_014170401.1">
    <property type="nucleotide sequence ID" value="XM_014314926.1"/>
</dbReference>
<evidence type="ECO:0000313" key="6">
    <source>
        <dbReference type="Proteomes" id="UP000007796"/>
    </source>
</evidence>
<keyword evidence="6" id="KW-1185">Reference proteome</keyword>
<dbReference type="CDD" id="cd23339">
    <property type="entry name" value="beta-trefoil_FSCN_fungal_FRG1-like"/>
    <property type="match status" value="1"/>
</dbReference>
<dbReference type="GO" id="GO:0071013">
    <property type="term" value="C:catalytic step 2 spliceosome"/>
    <property type="evidence" value="ECO:0007669"/>
    <property type="project" value="TreeGrafter"/>
</dbReference>
<sequence length="269" mass="30007">MVKPLVFKGDKKPKKRKHRDKDAAEESRKKQELIAANDESIAEDDTWVSAEVLTDVAGPILLVLPSATPTALASDANGTVFSMPIENIVDGNPSSAEPHDVRQVWVASRIVGTEHFRFKGHHGRYLGCDKYGLFSATAIAVSPVESFVLVETEDTPGTFQIKTLRDTYLSVQLSTSSKAGSAPEIRGDATESNTNTTVRIRMQARFKPKIKASKEEKAREKISRRELEDAVGRRLEDDEVKLLKKARREGDYHEKLLDVKVKHKHDKYG</sequence>
<dbReference type="GeneID" id="25974942"/>
<dbReference type="AlphaFoldDB" id="F0XN16"/>
<dbReference type="PANTHER" id="PTHR12928">
    <property type="entry name" value="FRG1 PROTEIN"/>
    <property type="match status" value="1"/>
</dbReference>
<keyword evidence="3" id="KW-0539">Nucleus</keyword>
<evidence type="ECO:0000256" key="1">
    <source>
        <dbReference type="ARBA" id="ARBA00004604"/>
    </source>
</evidence>
<dbReference type="PANTHER" id="PTHR12928:SF0">
    <property type="entry name" value="FSHD REGION GENE 1"/>
    <property type="match status" value="1"/>
</dbReference>
<reference evidence="5 6" key="1">
    <citation type="journal article" date="2011" name="Proc. Natl. Acad. Sci. U.S.A.">
        <title>Genome and transcriptome analyses of the mountain pine beetle-fungal symbiont Grosmannia clavigera, a lodgepole pine pathogen.</title>
        <authorList>
            <person name="DiGuistini S."/>
            <person name="Wang Y."/>
            <person name="Liao N.Y."/>
            <person name="Taylor G."/>
            <person name="Tanguay P."/>
            <person name="Feau N."/>
            <person name="Henrissat B."/>
            <person name="Chan S.K."/>
            <person name="Hesse-Orce U."/>
            <person name="Alamouti S.M."/>
            <person name="Tsui C.K.M."/>
            <person name="Docking R.T."/>
            <person name="Levasseur A."/>
            <person name="Haridas S."/>
            <person name="Robertson G."/>
            <person name="Birol I."/>
            <person name="Holt R.A."/>
            <person name="Marra M.A."/>
            <person name="Hamelin R.C."/>
            <person name="Hirst M."/>
            <person name="Jones S.J.M."/>
            <person name="Bohlmann J."/>
            <person name="Breuil C."/>
        </authorList>
    </citation>
    <scope>NUCLEOTIDE SEQUENCE [LARGE SCALE GENOMIC DNA]</scope>
    <source>
        <strain evidence="6">kw1407 / UAMH 11150</strain>
    </source>
</reference>
<feature type="compositionally biased region" description="Basic and acidic residues" evidence="4">
    <location>
        <begin position="20"/>
        <end position="32"/>
    </location>
</feature>
<dbReference type="STRING" id="655863.F0XN16"/>
<organism evidence="6">
    <name type="scientific">Grosmannia clavigera (strain kw1407 / UAMH 11150)</name>
    <name type="common">Blue stain fungus</name>
    <name type="synonym">Graphiocladiella clavigera</name>
    <dbReference type="NCBI Taxonomy" id="655863"/>
    <lineage>
        <taxon>Eukaryota</taxon>
        <taxon>Fungi</taxon>
        <taxon>Dikarya</taxon>
        <taxon>Ascomycota</taxon>
        <taxon>Pezizomycotina</taxon>
        <taxon>Sordariomycetes</taxon>
        <taxon>Sordariomycetidae</taxon>
        <taxon>Ophiostomatales</taxon>
        <taxon>Ophiostomataceae</taxon>
        <taxon>Leptographium</taxon>
    </lineage>
</organism>
<evidence type="ECO:0000256" key="4">
    <source>
        <dbReference type="SAM" id="MobiDB-lite"/>
    </source>
</evidence>
<dbReference type="Pfam" id="PF06229">
    <property type="entry name" value="FRG1"/>
    <property type="match status" value="1"/>
</dbReference>
<protein>
    <submittedName>
        <fullName evidence="5">Frg1-like family protein</fullName>
    </submittedName>
</protein>
<accession>F0XN16</accession>
<dbReference type="HOGENOM" id="CLU_062276_2_0_1"/>
<name>F0XN16_GROCL</name>
<dbReference type="InterPro" id="IPR010414">
    <property type="entry name" value="FRG1"/>
</dbReference>
<dbReference type="InterPro" id="IPR008999">
    <property type="entry name" value="Actin-crosslinking"/>
</dbReference>
<feature type="region of interest" description="Disordered" evidence="4">
    <location>
        <begin position="1"/>
        <end position="32"/>
    </location>
</feature>
<dbReference type="InParanoid" id="F0XN16"/>
<comment type="subcellular location">
    <subcellularLocation>
        <location evidence="1">Nucleus</location>
        <location evidence="1">Nucleolus</location>
    </subcellularLocation>
</comment>
<evidence type="ECO:0000256" key="3">
    <source>
        <dbReference type="ARBA" id="ARBA00023242"/>
    </source>
</evidence>
<gene>
    <name evidence="5" type="ORF">CMQ_2000</name>
</gene>
<dbReference type="EMBL" id="GL629795">
    <property type="protein sequence ID" value="EFX00919.1"/>
    <property type="molecule type" value="Genomic_DNA"/>
</dbReference>
<dbReference type="Proteomes" id="UP000007796">
    <property type="component" value="Unassembled WGS sequence"/>
</dbReference>
<evidence type="ECO:0000256" key="2">
    <source>
        <dbReference type="ARBA" id="ARBA00010878"/>
    </source>
</evidence>
<dbReference type="GO" id="GO:0051015">
    <property type="term" value="F:actin filament binding"/>
    <property type="evidence" value="ECO:0007669"/>
    <property type="project" value="TreeGrafter"/>
</dbReference>
<dbReference type="GO" id="GO:0005730">
    <property type="term" value="C:nucleolus"/>
    <property type="evidence" value="ECO:0007669"/>
    <property type="project" value="UniProtKB-SubCell"/>
</dbReference>
<dbReference type="OrthoDB" id="5539371at2759"/>
<dbReference type="SUPFAM" id="SSF50405">
    <property type="entry name" value="Actin-crosslinking proteins"/>
    <property type="match status" value="1"/>
</dbReference>
<dbReference type="Gene3D" id="2.80.10.50">
    <property type="match status" value="1"/>
</dbReference>
<proteinExistence type="inferred from homology"/>
<evidence type="ECO:0000313" key="5">
    <source>
        <dbReference type="EMBL" id="EFX00919.1"/>
    </source>
</evidence>